<gene>
    <name evidence="3" type="ORF">SBAD_LOCUS261</name>
</gene>
<keyword evidence="4" id="KW-1185">Reference proteome</keyword>
<dbReference type="OrthoDB" id="368909at2759"/>
<evidence type="ECO:0000313" key="5">
    <source>
        <dbReference type="WBParaSite" id="SBAD_0000027801-mRNA-1"/>
    </source>
</evidence>
<dbReference type="InterPro" id="IPR050914">
    <property type="entry name" value="snRNP_SmB/NAA38-like"/>
</dbReference>
<dbReference type="WBParaSite" id="SBAD_0000027801-mRNA-1">
    <property type="protein sequence ID" value="SBAD_0000027801-mRNA-1"/>
    <property type="gene ID" value="SBAD_0000027801"/>
</dbReference>
<dbReference type="PANTHER" id="PTHR10701">
    <property type="entry name" value="SMALL NUCLEAR RIBONUCLEOPROTEIN-ASSOCIATED PROTEIN B AND N"/>
    <property type="match status" value="1"/>
</dbReference>
<dbReference type="Pfam" id="PF01423">
    <property type="entry name" value="LSM"/>
    <property type="match status" value="1"/>
</dbReference>
<dbReference type="EMBL" id="UZAM01000520">
    <property type="protein sequence ID" value="VDO81551.1"/>
    <property type="molecule type" value="Genomic_DNA"/>
</dbReference>
<comment type="similarity">
    <text evidence="1">Belongs to the snRNP Sm proteins family.</text>
</comment>
<dbReference type="CDD" id="cd06168">
    <property type="entry name" value="LSMD1"/>
    <property type="match status" value="1"/>
</dbReference>
<dbReference type="AlphaFoldDB" id="A0A183I9G7"/>
<dbReference type="InterPro" id="IPR010920">
    <property type="entry name" value="LSM_dom_sf"/>
</dbReference>
<dbReference type="InterPro" id="IPR034110">
    <property type="entry name" value="LSMD1_Sm"/>
</dbReference>
<name>A0A183I9G7_9BILA</name>
<dbReference type="SMART" id="SM00651">
    <property type="entry name" value="Sm"/>
    <property type="match status" value="1"/>
</dbReference>
<evidence type="ECO:0000259" key="2">
    <source>
        <dbReference type="PROSITE" id="PS52002"/>
    </source>
</evidence>
<accession>A0A183I9G7</accession>
<dbReference type="SUPFAM" id="SSF50182">
    <property type="entry name" value="Sm-like ribonucleoproteins"/>
    <property type="match status" value="1"/>
</dbReference>
<proteinExistence type="inferred from homology"/>
<sequence>MSGKERLESWLDHMMKICLSDGRVVVGRFVCTDSQCNIILSNCYEYLPETCSNDDDKPNAEDDSRFLGLAMVPGRHIVDIYIRESASANQVSSSPTPMT</sequence>
<reference evidence="3 4" key="2">
    <citation type="submission" date="2018-11" db="EMBL/GenBank/DDBJ databases">
        <authorList>
            <consortium name="Pathogen Informatics"/>
        </authorList>
    </citation>
    <scope>NUCLEOTIDE SEQUENCE [LARGE SCALE GENOMIC DNA]</scope>
</reference>
<dbReference type="InterPro" id="IPR001163">
    <property type="entry name" value="Sm_dom_euk/arc"/>
</dbReference>
<dbReference type="GO" id="GO:0003723">
    <property type="term" value="F:RNA binding"/>
    <property type="evidence" value="ECO:0007669"/>
    <property type="project" value="InterPro"/>
</dbReference>
<feature type="domain" description="Sm" evidence="2">
    <location>
        <begin position="2"/>
        <end position="86"/>
    </location>
</feature>
<dbReference type="Proteomes" id="UP000270296">
    <property type="component" value="Unassembled WGS sequence"/>
</dbReference>
<evidence type="ECO:0000313" key="3">
    <source>
        <dbReference type="EMBL" id="VDO81551.1"/>
    </source>
</evidence>
<dbReference type="PANTHER" id="PTHR10701:SF5">
    <property type="entry name" value="N-ALPHA-ACETYLTRANSFERASE 38, NATC AUXILIARY SUBUNIT"/>
    <property type="match status" value="1"/>
</dbReference>
<organism evidence="5">
    <name type="scientific">Soboliphyme baturini</name>
    <dbReference type="NCBI Taxonomy" id="241478"/>
    <lineage>
        <taxon>Eukaryota</taxon>
        <taxon>Metazoa</taxon>
        <taxon>Ecdysozoa</taxon>
        <taxon>Nematoda</taxon>
        <taxon>Enoplea</taxon>
        <taxon>Dorylaimia</taxon>
        <taxon>Dioctophymatida</taxon>
        <taxon>Dioctophymatoidea</taxon>
        <taxon>Soboliphymatidae</taxon>
        <taxon>Soboliphyme</taxon>
    </lineage>
</organism>
<dbReference type="Gene3D" id="2.30.30.100">
    <property type="match status" value="1"/>
</dbReference>
<dbReference type="InterPro" id="IPR047575">
    <property type="entry name" value="Sm"/>
</dbReference>
<dbReference type="GO" id="GO:0031417">
    <property type="term" value="C:NatC complex"/>
    <property type="evidence" value="ECO:0007669"/>
    <property type="project" value="InterPro"/>
</dbReference>
<dbReference type="PROSITE" id="PS52002">
    <property type="entry name" value="SM"/>
    <property type="match status" value="1"/>
</dbReference>
<reference evidence="5" key="1">
    <citation type="submission" date="2016-06" db="UniProtKB">
        <authorList>
            <consortium name="WormBaseParasite"/>
        </authorList>
    </citation>
    <scope>IDENTIFICATION</scope>
</reference>
<evidence type="ECO:0000256" key="1">
    <source>
        <dbReference type="ARBA" id="ARBA00006850"/>
    </source>
</evidence>
<protein>
    <submittedName>
        <fullName evidence="5">Sm domain-containing protein</fullName>
    </submittedName>
</protein>
<evidence type="ECO:0000313" key="4">
    <source>
        <dbReference type="Proteomes" id="UP000270296"/>
    </source>
</evidence>